<comment type="caution">
    <text evidence="1">The sequence shown here is derived from an EMBL/GenBank/DDBJ whole genome shotgun (WGS) entry which is preliminary data.</text>
</comment>
<organism evidence="1 2">
    <name type="scientific">Anaeromyces robustus</name>
    <dbReference type="NCBI Taxonomy" id="1754192"/>
    <lineage>
        <taxon>Eukaryota</taxon>
        <taxon>Fungi</taxon>
        <taxon>Fungi incertae sedis</taxon>
        <taxon>Chytridiomycota</taxon>
        <taxon>Chytridiomycota incertae sedis</taxon>
        <taxon>Neocallimastigomycetes</taxon>
        <taxon>Neocallimastigales</taxon>
        <taxon>Neocallimastigaceae</taxon>
        <taxon>Anaeromyces</taxon>
    </lineage>
</organism>
<dbReference type="EMBL" id="MCFG01000201">
    <property type="protein sequence ID" value="ORX78680.1"/>
    <property type="molecule type" value="Genomic_DNA"/>
</dbReference>
<sequence length="70" mass="7832">MSNLLKEEKRKYMNIHCSKGFIIVLNQSVKSTYCDLGLSYVESRSYSSAELTFVGGCKSFDKVINEVGNA</sequence>
<name>A0A1Y1WYQ2_9FUNG</name>
<protein>
    <submittedName>
        <fullName evidence="1">Uncharacterized protein</fullName>
    </submittedName>
</protein>
<accession>A0A1Y1WYQ2</accession>
<evidence type="ECO:0000313" key="1">
    <source>
        <dbReference type="EMBL" id="ORX78680.1"/>
    </source>
</evidence>
<reference evidence="1 2" key="1">
    <citation type="submission" date="2016-08" db="EMBL/GenBank/DDBJ databases">
        <title>A Parts List for Fungal Cellulosomes Revealed by Comparative Genomics.</title>
        <authorList>
            <consortium name="DOE Joint Genome Institute"/>
            <person name="Haitjema C.H."/>
            <person name="Gilmore S.P."/>
            <person name="Henske J.K."/>
            <person name="Solomon K.V."/>
            <person name="De Groot R."/>
            <person name="Kuo A."/>
            <person name="Mondo S.J."/>
            <person name="Salamov A.A."/>
            <person name="Labutti K."/>
            <person name="Zhao Z."/>
            <person name="Chiniquy J."/>
            <person name="Barry K."/>
            <person name="Brewer H.M."/>
            <person name="Purvine S.O."/>
            <person name="Wright A.T."/>
            <person name="Boxma B."/>
            <person name="Van Alen T."/>
            <person name="Hackstein J.H."/>
            <person name="Baker S.E."/>
            <person name="Grigoriev I.V."/>
            <person name="O'Malley M.A."/>
        </authorList>
    </citation>
    <scope>NUCLEOTIDE SEQUENCE [LARGE SCALE GENOMIC DNA]</scope>
    <source>
        <strain evidence="1 2">S4</strain>
    </source>
</reference>
<dbReference type="Proteomes" id="UP000193944">
    <property type="component" value="Unassembled WGS sequence"/>
</dbReference>
<proteinExistence type="predicted"/>
<keyword evidence="2" id="KW-1185">Reference proteome</keyword>
<evidence type="ECO:0000313" key="2">
    <source>
        <dbReference type="Proteomes" id="UP000193944"/>
    </source>
</evidence>
<dbReference type="AlphaFoldDB" id="A0A1Y1WYQ2"/>
<gene>
    <name evidence="1" type="ORF">BCR32DRAFT_282042</name>
</gene>
<reference evidence="1 2" key="2">
    <citation type="submission" date="2016-08" db="EMBL/GenBank/DDBJ databases">
        <title>Pervasive Adenine N6-methylation of Active Genes in Fungi.</title>
        <authorList>
            <consortium name="DOE Joint Genome Institute"/>
            <person name="Mondo S.J."/>
            <person name="Dannebaum R.O."/>
            <person name="Kuo R.C."/>
            <person name="Labutti K."/>
            <person name="Haridas S."/>
            <person name="Kuo A."/>
            <person name="Salamov A."/>
            <person name="Ahrendt S.R."/>
            <person name="Lipzen A."/>
            <person name="Sullivan W."/>
            <person name="Andreopoulos W.B."/>
            <person name="Clum A."/>
            <person name="Lindquist E."/>
            <person name="Daum C."/>
            <person name="Ramamoorthy G.K."/>
            <person name="Gryganskyi A."/>
            <person name="Culley D."/>
            <person name="Magnuson J.K."/>
            <person name="James T.Y."/>
            <person name="O'Malley M.A."/>
            <person name="Stajich J.E."/>
            <person name="Spatafora J.W."/>
            <person name="Visel A."/>
            <person name="Grigoriev I.V."/>
        </authorList>
    </citation>
    <scope>NUCLEOTIDE SEQUENCE [LARGE SCALE GENOMIC DNA]</scope>
    <source>
        <strain evidence="1 2">S4</strain>
    </source>
</reference>